<dbReference type="WBParaSite" id="ACRNAN_scaffold1632.g24536.t1">
    <property type="protein sequence ID" value="ACRNAN_scaffold1632.g24536.t1"/>
    <property type="gene ID" value="ACRNAN_scaffold1632.g24536"/>
</dbReference>
<keyword evidence="1" id="KW-1185">Reference proteome</keyword>
<organism evidence="1 2">
    <name type="scientific">Acrobeloides nanus</name>
    <dbReference type="NCBI Taxonomy" id="290746"/>
    <lineage>
        <taxon>Eukaryota</taxon>
        <taxon>Metazoa</taxon>
        <taxon>Ecdysozoa</taxon>
        <taxon>Nematoda</taxon>
        <taxon>Chromadorea</taxon>
        <taxon>Rhabditida</taxon>
        <taxon>Tylenchina</taxon>
        <taxon>Cephalobomorpha</taxon>
        <taxon>Cephaloboidea</taxon>
        <taxon>Cephalobidae</taxon>
        <taxon>Acrobeloides</taxon>
    </lineage>
</organism>
<dbReference type="InterPro" id="IPR007174">
    <property type="entry name" value="Las1"/>
</dbReference>
<dbReference type="GO" id="GO:0006364">
    <property type="term" value="P:rRNA processing"/>
    <property type="evidence" value="ECO:0007669"/>
    <property type="project" value="InterPro"/>
</dbReference>
<protein>
    <submittedName>
        <fullName evidence="2">Uncharacterized protein</fullName>
    </submittedName>
</protein>
<evidence type="ECO:0000313" key="1">
    <source>
        <dbReference type="Proteomes" id="UP000887540"/>
    </source>
</evidence>
<sequence length="103" mass="12243">MHANLIERVRVVPFTMREWNIVKDSFLSQDGQELRKAVALLAMWKCRMGNKAPIIIEISELVLRVIIMDKERDPSDWFTNGNLKLVYGSVIIRWVLFVEKWYY</sequence>
<accession>A0A914CYG7</accession>
<dbReference type="GO" id="GO:0004519">
    <property type="term" value="F:endonuclease activity"/>
    <property type="evidence" value="ECO:0007669"/>
    <property type="project" value="InterPro"/>
</dbReference>
<evidence type="ECO:0000313" key="2">
    <source>
        <dbReference type="WBParaSite" id="ACRNAN_scaffold1632.g24536.t1"/>
    </source>
</evidence>
<name>A0A914CYG7_9BILA</name>
<dbReference type="Pfam" id="PF04031">
    <property type="entry name" value="Las1"/>
    <property type="match status" value="1"/>
</dbReference>
<proteinExistence type="predicted"/>
<dbReference type="GO" id="GO:0090730">
    <property type="term" value="C:Las1 complex"/>
    <property type="evidence" value="ECO:0007669"/>
    <property type="project" value="InterPro"/>
</dbReference>
<dbReference type="Proteomes" id="UP000887540">
    <property type="component" value="Unplaced"/>
</dbReference>
<reference evidence="2" key="1">
    <citation type="submission" date="2022-11" db="UniProtKB">
        <authorList>
            <consortium name="WormBaseParasite"/>
        </authorList>
    </citation>
    <scope>IDENTIFICATION</scope>
</reference>
<dbReference type="AlphaFoldDB" id="A0A914CYG7"/>